<dbReference type="Pfam" id="PF00172">
    <property type="entry name" value="Zn_clus"/>
    <property type="match status" value="1"/>
</dbReference>
<accession>A0A317XBX4</accession>
<dbReference type="InterPro" id="IPR052360">
    <property type="entry name" value="Transcr_Regulatory_Proteins"/>
</dbReference>
<dbReference type="SMART" id="SM00066">
    <property type="entry name" value="GAL4"/>
    <property type="match status" value="1"/>
</dbReference>
<gene>
    <name evidence="8" type="ORF">BO94DRAFT_507503</name>
</gene>
<dbReference type="OrthoDB" id="3172332at2759"/>
<dbReference type="PROSITE" id="PS50048">
    <property type="entry name" value="ZN2_CY6_FUNGAL_2"/>
    <property type="match status" value="1"/>
</dbReference>
<evidence type="ECO:0000259" key="7">
    <source>
        <dbReference type="PROSITE" id="PS50048"/>
    </source>
</evidence>
<dbReference type="Proteomes" id="UP000246702">
    <property type="component" value="Unassembled WGS sequence"/>
</dbReference>
<dbReference type="PANTHER" id="PTHR36206">
    <property type="entry name" value="ASPERCRYPTIN BIOSYNTHESIS CLUSTER-SPECIFIC TRANSCRIPTION REGULATOR ATNN-RELATED"/>
    <property type="match status" value="1"/>
</dbReference>
<keyword evidence="9" id="KW-1185">Reference proteome</keyword>
<evidence type="ECO:0000256" key="3">
    <source>
        <dbReference type="ARBA" id="ARBA00023015"/>
    </source>
</evidence>
<evidence type="ECO:0000256" key="4">
    <source>
        <dbReference type="ARBA" id="ARBA00023125"/>
    </source>
</evidence>
<dbReference type="CDD" id="cd00067">
    <property type="entry name" value="GAL4"/>
    <property type="match status" value="1"/>
</dbReference>
<feature type="domain" description="Zn(2)-C6 fungal-type" evidence="7">
    <location>
        <begin position="23"/>
        <end position="51"/>
    </location>
</feature>
<dbReference type="GO" id="GO:0009893">
    <property type="term" value="P:positive regulation of metabolic process"/>
    <property type="evidence" value="ECO:0007669"/>
    <property type="project" value="UniProtKB-ARBA"/>
</dbReference>
<dbReference type="SUPFAM" id="SSF57701">
    <property type="entry name" value="Zn2/Cys6 DNA-binding domain"/>
    <property type="match status" value="1"/>
</dbReference>
<dbReference type="InterPro" id="IPR036864">
    <property type="entry name" value="Zn2-C6_fun-type_DNA-bd_sf"/>
</dbReference>
<keyword evidence="3" id="KW-0805">Transcription regulation</keyword>
<dbReference type="STRING" id="1450535.A0A317XBX4"/>
<dbReference type="Gene3D" id="4.10.240.10">
    <property type="entry name" value="Zn(2)-C6 fungal-type DNA-binding domain"/>
    <property type="match status" value="1"/>
</dbReference>
<evidence type="ECO:0000256" key="2">
    <source>
        <dbReference type="ARBA" id="ARBA00022833"/>
    </source>
</evidence>
<keyword evidence="4" id="KW-0238">DNA-binding</keyword>
<reference evidence="8 9" key="1">
    <citation type="submission" date="2016-12" db="EMBL/GenBank/DDBJ databases">
        <title>The genomes of Aspergillus section Nigri reveals drivers in fungal speciation.</title>
        <authorList>
            <consortium name="DOE Joint Genome Institute"/>
            <person name="Vesth T.C."/>
            <person name="Nybo J."/>
            <person name="Theobald S."/>
            <person name="Brandl J."/>
            <person name="Frisvad J.C."/>
            <person name="Nielsen K.F."/>
            <person name="Lyhne E.K."/>
            <person name="Kogle M.E."/>
            <person name="Kuo A."/>
            <person name="Riley R."/>
            <person name="Clum A."/>
            <person name="Nolan M."/>
            <person name="Lipzen A."/>
            <person name="Salamov A."/>
            <person name="Henrissat B."/>
            <person name="Wiebenga A."/>
            <person name="De Vries R.P."/>
            <person name="Grigoriev I.V."/>
            <person name="Mortensen U.H."/>
            <person name="Andersen M.R."/>
            <person name="Baker S.E."/>
        </authorList>
    </citation>
    <scope>NUCLEOTIDE SEQUENCE [LARGE SCALE GENOMIC DNA]</scope>
    <source>
        <strain evidence="8 9">CBS 115572</strain>
    </source>
</reference>
<evidence type="ECO:0000313" key="9">
    <source>
        <dbReference type="Proteomes" id="UP000246702"/>
    </source>
</evidence>
<dbReference type="GO" id="GO:0008270">
    <property type="term" value="F:zinc ion binding"/>
    <property type="evidence" value="ECO:0007669"/>
    <property type="project" value="InterPro"/>
</dbReference>
<dbReference type="RefSeq" id="XP_025472804.1">
    <property type="nucleotide sequence ID" value="XM_025609618.1"/>
</dbReference>
<dbReference type="GeneID" id="37111761"/>
<dbReference type="GO" id="GO:0000981">
    <property type="term" value="F:DNA-binding transcription factor activity, RNA polymerase II-specific"/>
    <property type="evidence" value="ECO:0007669"/>
    <property type="project" value="InterPro"/>
</dbReference>
<keyword evidence="2" id="KW-0862">Zinc</keyword>
<proteinExistence type="predicted"/>
<keyword evidence="6" id="KW-0539">Nucleus</keyword>
<dbReference type="InterPro" id="IPR001138">
    <property type="entry name" value="Zn2Cys6_DnaBD"/>
</dbReference>
<dbReference type="PROSITE" id="PS00463">
    <property type="entry name" value="ZN2_CY6_FUNGAL_1"/>
    <property type="match status" value="1"/>
</dbReference>
<comment type="caution">
    <text evidence="8">The sequence shown here is derived from an EMBL/GenBank/DDBJ whole genome shotgun (WGS) entry which is preliminary data.</text>
</comment>
<protein>
    <recommendedName>
        <fullName evidence="7">Zn(2)-C6 fungal-type domain-containing protein</fullName>
    </recommendedName>
</protein>
<dbReference type="PANTHER" id="PTHR36206:SF16">
    <property type="entry name" value="TRANSCRIPTION FACTOR DOMAIN-CONTAINING PROTEIN-RELATED"/>
    <property type="match status" value="1"/>
</dbReference>
<organism evidence="8 9">
    <name type="scientific">Aspergillus sclerotioniger CBS 115572</name>
    <dbReference type="NCBI Taxonomy" id="1450535"/>
    <lineage>
        <taxon>Eukaryota</taxon>
        <taxon>Fungi</taxon>
        <taxon>Dikarya</taxon>
        <taxon>Ascomycota</taxon>
        <taxon>Pezizomycotina</taxon>
        <taxon>Eurotiomycetes</taxon>
        <taxon>Eurotiomycetidae</taxon>
        <taxon>Eurotiales</taxon>
        <taxon>Aspergillaceae</taxon>
        <taxon>Aspergillus</taxon>
        <taxon>Aspergillus subgen. Circumdati</taxon>
    </lineage>
</organism>
<sequence length="533" mass="60182">MACLALATTQKRQKAFTKRSRTGCRTCRHRRVKCDETPGQCTNCTSTKRQCEGYDTVHVQWSPNDRSGSFRLPQLTTGVSSLTSAERQGILYFQHSTIPTLIGFYDSPLWERLSLQICQEEPAVCHASIALSAVHRGFPLAGSLQEEWYRFAFEQLDRSFRLLINRRASQDPQFTNVVLLCCLMFVALEFMVGEYENAFRHLRGGLHILKQRKGHACTDSMASFDQCLMHVFSSLDIQSTYFGIGNRVLCEEIDDSGSRPNVEDPQSWHFKSIYEARQVLEPITGDVIQYCGLRVTAGCGESLVSRQLEIFARLNRFLESLAQLRYEYAGHLTPKEKRGVTLLELEAVGARTSLQIIPYTSGDPALAQYTDEFECLLSLSEAVLRENTDIPRVSMDIGVIPPLYLVAKRSVDYGMRWRAIRLLQSCPHQEGPWDAALLAQVAIETINIEAMVAAGGEGLVVGRIRQKPPAFGGFVMLSDDRRHVRIPFLVGKVEKHWCFDLDDELSGMLDEPVLGDSAARWHRVIPSHLRFLQ</sequence>
<dbReference type="GO" id="GO:0003677">
    <property type="term" value="F:DNA binding"/>
    <property type="evidence" value="ECO:0007669"/>
    <property type="project" value="UniProtKB-KW"/>
</dbReference>
<evidence type="ECO:0000256" key="1">
    <source>
        <dbReference type="ARBA" id="ARBA00022723"/>
    </source>
</evidence>
<evidence type="ECO:0000256" key="5">
    <source>
        <dbReference type="ARBA" id="ARBA00023163"/>
    </source>
</evidence>
<dbReference type="AlphaFoldDB" id="A0A317XBX4"/>
<dbReference type="EMBL" id="MSFK01000002">
    <property type="protein sequence ID" value="PWY96043.1"/>
    <property type="molecule type" value="Genomic_DNA"/>
</dbReference>
<dbReference type="Pfam" id="PF11951">
    <property type="entry name" value="Fungal_trans_2"/>
    <property type="match status" value="1"/>
</dbReference>
<keyword evidence="1" id="KW-0479">Metal-binding</keyword>
<dbReference type="InterPro" id="IPR021858">
    <property type="entry name" value="Fun_TF"/>
</dbReference>
<evidence type="ECO:0000313" key="8">
    <source>
        <dbReference type="EMBL" id="PWY96043.1"/>
    </source>
</evidence>
<evidence type="ECO:0000256" key="6">
    <source>
        <dbReference type="ARBA" id="ARBA00023242"/>
    </source>
</evidence>
<keyword evidence="5" id="KW-0804">Transcription</keyword>
<name>A0A317XBX4_9EURO</name>